<keyword evidence="2" id="KW-0472">Membrane</keyword>
<feature type="compositionally biased region" description="Low complexity" evidence="1">
    <location>
        <begin position="386"/>
        <end position="397"/>
    </location>
</feature>
<comment type="caution">
    <text evidence="4">The sequence shown here is derived from an EMBL/GenBank/DDBJ whole genome shotgun (WGS) entry which is preliminary data.</text>
</comment>
<feature type="region of interest" description="Disordered" evidence="1">
    <location>
        <begin position="493"/>
        <end position="522"/>
    </location>
</feature>
<name>A0A1G4BI31_9PEZI</name>
<keyword evidence="3" id="KW-0732">Signal</keyword>
<gene>
    <name evidence="4" type="ORF">CORC01_03621</name>
</gene>
<feature type="compositionally biased region" description="Basic residues" evidence="1">
    <location>
        <begin position="454"/>
        <end position="463"/>
    </location>
</feature>
<reference evidence="4 5" key="1">
    <citation type="submission" date="2016-09" db="EMBL/GenBank/DDBJ databases">
        <authorList>
            <person name="Capua I."/>
            <person name="De Benedictis P."/>
            <person name="Joannis T."/>
            <person name="Lombin L.H."/>
            <person name="Cattoli G."/>
        </authorList>
    </citation>
    <scope>NUCLEOTIDE SEQUENCE [LARGE SCALE GENOMIC DNA]</scope>
    <source>
        <strain evidence="4 5">IMI 309357</strain>
    </source>
</reference>
<dbReference type="AlphaFoldDB" id="A0A1G4BI31"/>
<feature type="compositionally biased region" description="Polar residues" evidence="1">
    <location>
        <begin position="158"/>
        <end position="181"/>
    </location>
</feature>
<organism evidence="4 5">
    <name type="scientific">Colletotrichum orchidophilum</name>
    <dbReference type="NCBI Taxonomy" id="1209926"/>
    <lineage>
        <taxon>Eukaryota</taxon>
        <taxon>Fungi</taxon>
        <taxon>Dikarya</taxon>
        <taxon>Ascomycota</taxon>
        <taxon>Pezizomycotina</taxon>
        <taxon>Sordariomycetes</taxon>
        <taxon>Hypocreomycetidae</taxon>
        <taxon>Glomerellales</taxon>
        <taxon>Glomerellaceae</taxon>
        <taxon>Colletotrichum</taxon>
    </lineage>
</organism>
<feature type="transmembrane region" description="Helical" evidence="2">
    <location>
        <begin position="296"/>
        <end position="320"/>
    </location>
</feature>
<feature type="compositionally biased region" description="Low complexity" evidence="1">
    <location>
        <begin position="81"/>
        <end position="101"/>
    </location>
</feature>
<dbReference type="OrthoDB" id="4120617at2759"/>
<feature type="region of interest" description="Disordered" evidence="1">
    <location>
        <begin position="236"/>
        <end position="289"/>
    </location>
</feature>
<feature type="compositionally biased region" description="Pro residues" evidence="1">
    <location>
        <begin position="237"/>
        <end position="252"/>
    </location>
</feature>
<protein>
    <submittedName>
        <fullName evidence="4">Uncharacterized protein</fullName>
    </submittedName>
</protein>
<feature type="chain" id="PRO_5009602912" evidence="3">
    <location>
        <begin position="23"/>
        <end position="547"/>
    </location>
</feature>
<feature type="region of interest" description="Disordered" evidence="1">
    <location>
        <begin position="16"/>
        <end position="205"/>
    </location>
</feature>
<dbReference type="EMBL" id="MJBS01000022">
    <property type="protein sequence ID" value="OHF01054.1"/>
    <property type="molecule type" value="Genomic_DNA"/>
</dbReference>
<dbReference type="GeneID" id="34556780"/>
<feature type="compositionally biased region" description="Low complexity" evidence="1">
    <location>
        <begin position="182"/>
        <end position="194"/>
    </location>
</feature>
<evidence type="ECO:0000256" key="1">
    <source>
        <dbReference type="SAM" id="MobiDB-lite"/>
    </source>
</evidence>
<keyword evidence="2" id="KW-0812">Transmembrane</keyword>
<accession>A0A1G4BI31</accession>
<feature type="region of interest" description="Disordered" evidence="1">
    <location>
        <begin position="436"/>
        <end position="470"/>
    </location>
</feature>
<sequence>MSTTKLLSAVVWFSGLSLPTRALAPRDDTGDIENEEERQEKGESKGKSKKGTGREGVPNVPATTPGLDTLRTGTDFAPVLGPGTNNRDPNNTNNGAPAYNEEPPPPPPPSENPQVPENPPNQEPPPPPPPPEEHPLPPPPPPSPETNAPSAPPPPASTTSVEARRSTITPGSSPVLSTSRTPVHPVSSSPIPVRSFPPPVFSQPSVAPPIFPQPLPRLSSTPELPQSSSTTAIIVVAPPPTSTPQTTSPPPAQSTDAGSRPPNPPAPAAPSSTSLTDQHGAMSGNTSQGIESNRGLVIALSTVLSVLAVIIIIIGTIFFCHRYRRGRLPFSRRGNSPIDDEEIESWKACRTIEKCTTVVVDKHDSAGPIRKPASVIVYQNQNQYQPRPSTDTTPPRSLYHKRSMDKKSIEIPQTPVLARAPNARVGLTDDTVEGDLAFLPSPKRQNSRLSKLPSPRRGRHRSSRSSASVGSLREHWYGYHTDTELSPRPSVDTYFRMPSSAHSDGKHQRVYSSPSHPPRLSLDEEYRMGGLSPRPFLRQSEIGLAVG</sequence>
<feature type="signal peptide" evidence="3">
    <location>
        <begin position="1"/>
        <end position="22"/>
    </location>
</feature>
<evidence type="ECO:0000313" key="4">
    <source>
        <dbReference type="EMBL" id="OHF01054.1"/>
    </source>
</evidence>
<feature type="region of interest" description="Disordered" evidence="1">
    <location>
        <begin position="380"/>
        <end position="405"/>
    </location>
</feature>
<feature type="compositionally biased region" description="Pro residues" evidence="1">
    <location>
        <begin position="195"/>
        <end position="205"/>
    </location>
</feature>
<keyword evidence="5" id="KW-1185">Reference proteome</keyword>
<keyword evidence="2" id="KW-1133">Transmembrane helix</keyword>
<evidence type="ECO:0000256" key="3">
    <source>
        <dbReference type="SAM" id="SignalP"/>
    </source>
</evidence>
<feature type="compositionally biased region" description="Pro residues" evidence="1">
    <location>
        <begin position="102"/>
        <end position="156"/>
    </location>
</feature>
<evidence type="ECO:0000256" key="2">
    <source>
        <dbReference type="SAM" id="Phobius"/>
    </source>
</evidence>
<evidence type="ECO:0000313" key="5">
    <source>
        <dbReference type="Proteomes" id="UP000176998"/>
    </source>
</evidence>
<proteinExistence type="predicted"/>
<dbReference type="RefSeq" id="XP_022478196.1">
    <property type="nucleotide sequence ID" value="XM_022615270.1"/>
</dbReference>
<dbReference type="Proteomes" id="UP000176998">
    <property type="component" value="Unassembled WGS sequence"/>
</dbReference>